<protein>
    <recommendedName>
        <fullName evidence="2">Amidohydrolase-related domain-containing protein</fullName>
    </recommendedName>
</protein>
<dbReference type="SUPFAM" id="SSF51556">
    <property type="entry name" value="Metallo-dependent hydrolases"/>
    <property type="match status" value="1"/>
</dbReference>
<dbReference type="Pfam" id="PF04909">
    <property type="entry name" value="Amidohydro_2"/>
    <property type="match status" value="1"/>
</dbReference>
<reference evidence="5 6" key="1">
    <citation type="submission" date="2018-01" db="EMBL/GenBank/DDBJ databases">
        <authorList>
            <person name="Paulsen S."/>
            <person name="Gram L.K."/>
        </authorList>
    </citation>
    <scope>NUCLEOTIDE SEQUENCE [LARGE SCALE GENOMIC DNA]</scope>
    <source>
        <strain evidence="3 6">S3790</strain>
        <strain evidence="4 5">S3895</strain>
    </source>
</reference>
<feature type="domain" description="Amidohydrolase-related" evidence="2">
    <location>
        <begin position="5"/>
        <end position="277"/>
    </location>
</feature>
<keyword evidence="5" id="KW-1185">Reference proteome</keyword>
<dbReference type="EMBL" id="PNBW01000117">
    <property type="protein sequence ID" value="TMO71093.1"/>
    <property type="molecule type" value="Genomic_DNA"/>
</dbReference>
<comment type="similarity">
    <text evidence="1">Belongs to the metallo-dependent hydrolases superfamily.</text>
</comment>
<dbReference type="OrthoDB" id="9787654at2"/>
<accession>A0A5S3UZW3</accession>
<dbReference type="Proteomes" id="UP000307164">
    <property type="component" value="Unassembled WGS sequence"/>
</dbReference>
<name>A0A5S3UZW3_9GAMM</name>
<dbReference type="PANTHER" id="PTHR43569:SF2">
    <property type="entry name" value="AMIDOHYDROLASE-RELATED DOMAIN-CONTAINING PROTEIN"/>
    <property type="match status" value="1"/>
</dbReference>
<proteinExistence type="inferred from homology"/>
<evidence type="ECO:0000256" key="1">
    <source>
        <dbReference type="ARBA" id="ARBA00038310"/>
    </source>
</evidence>
<dbReference type="PANTHER" id="PTHR43569">
    <property type="entry name" value="AMIDOHYDROLASE"/>
    <property type="match status" value="1"/>
</dbReference>
<dbReference type="RefSeq" id="WP_138593540.1">
    <property type="nucleotide sequence ID" value="NZ_PNBW01000117.1"/>
</dbReference>
<reference evidence="5 6" key="2">
    <citation type="submission" date="2019-06" db="EMBL/GenBank/DDBJ databases">
        <title>Co-occurence of chitin degradation, pigmentation and bioactivity in marine Pseudoalteromonas.</title>
        <authorList>
            <person name="Sonnenschein E.C."/>
            <person name="Bech P.K."/>
        </authorList>
    </citation>
    <scope>NUCLEOTIDE SEQUENCE [LARGE SCALE GENOMIC DNA]</scope>
    <source>
        <strain evidence="6">S3790</strain>
        <strain evidence="4 5">S3895</strain>
    </source>
</reference>
<comment type="caution">
    <text evidence="3">The sequence shown here is derived from an EMBL/GenBank/DDBJ whole genome shotgun (WGS) entry which is preliminary data.</text>
</comment>
<organism evidence="3 6">
    <name type="scientific">Pseudoalteromonas aurantia</name>
    <dbReference type="NCBI Taxonomy" id="43654"/>
    <lineage>
        <taxon>Bacteria</taxon>
        <taxon>Pseudomonadati</taxon>
        <taxon>Pseudomonadota</taxon>
        <taxon>Gammaproteobacteria</taxon>
        <taxon>Alteromonadales</taxon>
        <taxon>Pseudoalteromonadaceae</taxon>
        <taxon>Pseudoalteromonas</taxon>
    </lineage>
</organism>
<evidence type="ECO:0000313" key="6">
    <source>
        <dbReference type="Proteomes" id="UP000307217"/>
    </source>
</evidence>
<evidence type="ECO:0000313" key="3">
    <source>
        <dbReference type="EMBL" id="TMO63208.1"/>
    </source>
</evidence>
<dbReference type="EMBL" id="PNBX01000120">
    <property type="protein sequence ID" value="TMO63208.1"/>
    <property type="molecule type" value="Genomic_DNA"/>
</dbReference>
<evidence type="ECO:0000313" key="5">
    <source>
        <dbReference type="Proteomes" id="UP000307164"/>
    </source>
</evidence>
<dbReference type="InterPro" id="IPR032466">
    <property type="entry name" value="Metal_Hydrolase"/>
</dbReference>
<dbReference type="GO" id="GO:0016787">
    <property type="term" value="F:hydrolase activity"/>
    <property type="evidence" value="ECO:0007669"/>
    <property type="project" value="InterPro"/>
</dbReference>
<gene>
    <name evidence="3" type="ORF">CWC19_19360</name>
    <name evidence="4" type="ORF">CWC20_18550</name>
</gene>
<dbReference type="InterPro" id="IPR006680">
    <property type="entry name" value="Amidohydro-rel"/>
</dbReference>
<reference evidence="3" key="3">
    <citation type="submission" date="2019-09" db="EMBL/GenBank/DDBJ databases">
        <title>Co-occurence of chitin degradation, pigmentation and bioactivity in marine Pseudoalteromonas.</title>
        <authorList>
            <person name="Sonnenschein E.C."/>
            <person name="Bech P.K."/>
        </authorList>
    </citation>
    <scope>NUCLEOTIDE SEQUENCE</scope>
    <source>
        <strain evidence="3">S3790</strain>
    </source>
</reference>
<dbReference type="Proteomes" id="UP000307217">
    <property type="component" value="Unassembled WGS sequence"/>
</dbReference>
<dbReference type="Gene3D" id="3.20.20.140">
    <property type="entry name" value="Metal-dependent hydrolases"/>
    <property type="match status" value="1"/>
</dbReference>
<evidence type="ECO:0000259" key="2">
    <source>
        <dbReference type="Pfam" id="PF04909"/>
    </source>
</evidence>
<dbReference type="InterPro" id="IPR052350">
    <property type="entry name" value="Metallo-dep_Lactonases"/>
</dbReference>
<sequence length="278" mass="32101">MIPIIDPHIHFFDLEKGQYHWLTGTNPPPWPNLSLIKVNHHKAQLNNPTFLVKAIVHIEAGFNNNQPYQELEWLEQTVPPLQYGAIAYLDITLKPCLFSQQLKTLAQSKYLRGIRDITEGNDADRLLHQHVQQNLATLSQYQLHFEAQFEAHQHNIANQVAQYCIQLPNLQIILNHAGLIESDKPYKKGLNTLSKCPNIAIKFSGIEHIISPLGPQTCLTLLLSYFGEDRVMFASNYPVCLMRQNYETVWLGYHGLVENELLWQKLSHHNAKRLYRLK</sequence>
<dbReference type="AlphaFoldDB" id="A0A5S3UZW3"/>
<evidence type="ECO:0000313" key="4">
    <source>
        <dbReference type="EMBL" id="TMO71093.1"/>
    </source>
</evidence>